<evidence type="ECO:0000256" key="3">
    <source>
        <dbReference type="ARBA" id="ARBA00007353"/>
    </source>
</evidence>
<protein>
    <recommendedName>
        <fullName evidence="11">Purine nucleoside phosphorylase</fullName>
    </recommendedName>
</protein>
<dbReference type="PANTHER" id="PTHR30616:SF2">
    <property type="entry name" value="PURINE NUCLEOSIDE PHOSPHORYLASE LACC1"/>
    <property type="match status" value="1"/>
</dbReference>
<keyword evidence="7" id="KW-0862">Zinc</keyword>
<evidence type="ECO:0000256" key="1">
    <source>
        <dbReference type="ARBA" id="ARBA00000553"/>
    </source>
</evidence>
<evidence type="ECO:0000256" key="5">
    <source>
        <dbReference type="ARBA" id="ARBA00022723"/>
    </source>
</evidence>
<dbReference type="Proteomes" id="UP000064249">
    <property type="component" value="Unassembled WGS sequence"/>
</dbReference>
<evidence type="ECO:0000256" key="8">
    <source>
        <dbReference type="ARBA" id="ARBA00047989"/>
    </source>
</evidence>
<dbReference type="PANTHER" id="PTHR30616">
    <property type="entry name" value="UNCHARACTERIZED PROTEIN YFIH"/>
    <property type="match status" value="1"/>
</dbReference>
<comment type="catalytic activity">
    <reaction evidence="10">
        <text>S-methyl-5'-thioadenosine + phosphate = 5-(methylsulfanyl)-alpha-D-ribose 1-phosphate + adenine</text>
        <dbReference type="Rhea" id="RHEA:11852"/>
        <dbReference type="ChEBI" id="CHEBI:16708"/>
        <dbReference type="ChEBI" id="CHEBI:17509"/>
        <dbReference type="ChEBI" id="CHEBI:43474"/>
        <dbReference type="ChEBI" id="CHEBI:58533"/>
        <dbReference type="EC" id="2.4.2.28"/>
    </reaction>
    <physiologicalReaction direction="left-to-right" evidence="10">
        <dbReference type="Rhea" id="RHEA:11853"/>
    </physiologicalReaction>
</comment>
<gene>
    <name evidence="12" type="ORF">XD73_0938</name>
</gene>
<accession>A0A101FXE1</accession>
<proteinExistence type="inferred from homology"/>
<dbReference type="AlphaFoldDB" id="A0A101FXE1"/>
<name>A0A101FXE1_9CHLR</name>
<evidence type="ECO:0000256" key="10">
    <source>
        <dbReference type="ARBA" id="ARBA00049893"/>
    </source>
</evidence>
<comment type="catalytic activity">
    <reaction evidence="1">
        <text>inosine + phosphate = alpha-D-ribose 1-phosphate + hypoxanthine</text>
        <dbReference type="Rhea" id="RHEA:27646"/>
        <dbReference type="ChEBI" id="CHEBI:17368"/>
        <dbReference type="ChEBI" id="CHEBI:17596"/>
        <dbReference type="ChEBI" id="CHEBI:43474"/>
        <dbReference type="ChEBI" id="CHEBI:57720"/>
        <dbReference type="EC" id="2.4.2.1"/>
    </reaction>
    <physiologicalReaction direction="left-to-right" evidence="1">
        <dbReference type="Rhea" id="RHEA:27647"/>
    </physiologicalReaction>
</comment>
<reference evidence="12 13" key="1">
    <citation type="journal article" date="2015" name="MBio">
        <title>Genome-Resolved Metagenomic Analysis Reveals Roles for Candidate Phyla and Other Microbial Community Members in Biogeochemical Transformations in Oil Reservoirs.</title>
        <authorList>
            <person name="Hu P."/>
            <person name="Tom L."/>
            <person name="Singh A."/>
            <person name="Thomas B.C."/>
            <person name="Baker B.J."/>
            <person name="Piceno Y.M."/>
            <person name="Andersen G.L."/>
            <person name="Banfield J.F."/>
        </authorList>
    </citation>
    <scope>NUCLEOTIDE SEQUENCE [LARGE SCALE GENOMIC DNA]</scope>
    <source>
        <strain evidence="12">46_16</strain>
    </source>
</reference>
<dbReference type="SUPFAM" id="SSF64438">
    <property type="entry name" value="CNF1/YfiH-like putative cysteine hydrolases"/>
    <property type="match status" value="1"/>
</dbReference>
<evidence type="ECO:0000256" key="2">
    <source>
        <dbReference type="ARBA" id="ARBA00003215"/>
    </source>
</evidence>
<comment type="similarity">
    <text evidence="3 11">Belongs to the purine nucleoside phosphorylase YfiH/LACC1 family.</text>
</comment>
<dbReference type="Pfam" id="PF02578">
    <property type="entry name" value="Cu-oxidase_4"/>
    <property type="match status" value="1"/>
</dbReference>
<comment type="catalytic activity">
    <reaction evidence="9">
        <text>adenosine + phosphate = alpha-D-ribose 1-phosphate + adenine</text>
        <dbReference type="Rhea" id="RHEA:27642"/>
        <dbReference type="ChEBI" id="CHEBI:16335"/>
        <dbReference type="ChEBI" id="CHEBI:16708"/>
        <dbReference type="ChEBI" id="CHEBI:43474"/>
        <dbReference type="ChEBI" id="CHEBI:57720"/>
        <dbReference type="EC" id="2.4.2.1"/>
    </reaction>
    <physiologicalReaction direction="left-to-right" evidence="9">
        <dbReference type="Rhea" id="RHEA:27643"/>
    </physiologicalReaction>
</comment>
<comment type="function">
    <text evidence="2">Purine nucleoside enzyme that catalyzes the phosphorolysis of adenosine and inosine nucleosides, yielding D-ribose 1-phosphate and the respective free bases, adenine and hypoxanthine. Also catalyzes the phosphorolysis of S-methyl-5'-thioadenosine into adenine and S-methyl-5-thio-alpha-D-ribose 1-phosphate. Also has adenosine deaminase activity.</text>
</comment>
<dbReference type="PATRIC" id="fig|167964.4.peg.729"/>
<keyword evidence="4" id="KW-0808">Transferase</keyword>
<evidence type="ECO:0000256" key="11">
    <source>
        <dbReference type="RuleBase" id="RU361274"/>
    </source>
</evidence>
<comment type="catalytic activity">
    <reaction evidence="8">
        <text>adenosine + H2O + H(+) = inosine + NH4(+)</text>
        <dbReference type="Rhea" id="RHEA:24408"/>
        <dbReference type="ChEBI" id="CHEBI:15377"/>
        <dbReference type="ChEBI" id="CHEBI:15378"/>
        <dbReference type="ChEBI" id="CHEBI:16335"/>
        <dbReference type="ChEBI" id="CHEBI:17596"/>
        <dbReference type="ChEBI" id="CHEBI:28938"/>
        <dbReference type="EC" id="3.5.4.4"/>
    </reaction>
    <physiologicalReaction direction="left-to-right" evidence="8">
        <dbReference type="Rhea" id="RHEA:24409"/>
    </physiologicalReaction>
</comment>
<evidence type="ECO:0000256" key="4">
    <source>
        <dbReference type="ARBA" id="ARBA00022679"/>
    </source>
</evidence>
<evidence type="ECO:0000313" key="12">
    <source>
        <dbReference type="EMBL" id="KUK46189.1"/>
    </source>
</evidence>
<dbReference type="NCBIfam" id="TIGR00726">
    <property type="entry name" value="peptidoglycan editing factor PgeF"/>
    <property type="match status" value="1"/>
</dbReference>
<keyword evidence="6" id="KW-0378">Hydrolase</keyword>
<dbReference type="InterPro" id="IPR038371">
    <property type="entry name" value="Cu_polyphenol_OxRdtase_sf"/>
</dbReference>
<dbReference type="Gene3D" id="3.60.140.10">
    <property type="entry name" value="CNF1/YfiH-like putative cysteine hydrolases"/>
    <property type="match status" value="1"/>
</dbReference>
<evidence type="ECO:0000256" key="9">
    <source>
        <dbReference type="ARBA" id="ARBA00048968"/>
    </source>
</evidence>
<sequence>MPFHEQGELRYFTLSTFDRQGVKHGFFTRKGGISPQPWDSLNVATSVGDSRENVIENRNRIMALFGKRYDSIFDTWQIHSDIVYYSETARPILEPHQKGDAVMTSNPDVALMMVFADCVPLLFYDTQKKIIAVAHAGWQGTVQHIASKTIHKMKKVYGSQTSNIITGIGPSIGADHYEIGEDIVKQVANSFSFDGNEDKVLIKRDDKIYFDMWQANKLLLEKEHVASIEIAGLCTACDTSNWYSHRAENGTTGRFAAVLTVEHE</sequence>
<dbReference type="InterPro" id="IPR003730">
    <property type="entry name" value="Cu_polyphenol_OxRdtase"/>
</dbReference>
<evidence type="ECO:0000313" key="13">
    <source>
        <dbReference type="Proteomes" id="UP000064249"/>
    </source>
</evidence>
<comment type="caution">
    <text evidence="12">The sequence shown here is derived from an EMBL/GenBank/DDBJ whole genome shotgun (WGS) entry which is preliminary data.</text>
</comment>
<dbReference type="GO" id="GO:0017061">
    <property type="term" value="F:S-methyl-5-thioadenosine phosphorylase activity"/>
    <property type="evidence" value="ECO:0007669"/>
    <property type="project" value="UniProtKB-EC"/>
</dbReference>
<dbReference type="GO" id="GO:0005507">
    <property type="term" value="F:copper ion binding"/>
    <property type="evidence" value="ECO:0007669"/>
    <property type="project" value="TreeGrafter"/>
</dbReference>
<organism evidence="12 13">
    <name type="scientific">Anaerolinea thermophila</name>
    <dbReference type="NCBI Taxonomy" id="167964"/>
    <lineage>
        <taxon>Bacteria</taxon>
        <taxon>Bacillati</taxon>
        <taxon>Chloroflexota</taxon>
        <taxon>Anaerolineae</taxon>
        <taxon>Anaerolineales</taxon>
        <taxon>Anaerolineaceae</taxon>
        <taxon>Anaerolinea</taxon>
    </lineage>
</organism>
<evidence type="ECO:0000256" key="6">
    <source>
        <dbReference type="ARBA" id="ARBA00022801"/>
    </source>
</evidence>
<evidence type="ECO:0000256" key="7">
    <source>
        <dbReference type="ARBA" id="ARBA00022833"/>
    </source>
</evidence>
<dbReference type="GO" id="GO:0016787">
    <property type="term" value="F:hydrolase activity"/>
    <property type="evidence" value="ECO:0007669"/>
    <property type="project" value="UniProtKB-KW"/>
</dbReference>
<dbReference type="InterPro" id="IPR011324">
    <property type="entry name" value="Cytotoxic_necrot_fac-like_cat"/>
</dbReference>
<dbReference type="CDD" id="cd16833">
    <property type="entry name" value="YfiH"/>
    <property type="match status" value="1"/>
</dbReference>
<keyword evidence="5" id="KW-0479">Metal-binding</keyword>
<dbReference type="EMBL" id="LGFU01000058">
    <property type="protein sequence ID" value="KUK46189.1"/>
    <property type="molecule type" value="Genomic_DNA"/>
</dbReference>